<dbReference type="STRING" id="646526.A0A1W0E5U0"/>
<keyword evidence="8" id="KW-1185">Reference proteome</keyword>
<sequence length="165" mass="18858">MSVLKNGCIKRLMKEVETMEKSKEENISAAPIDPSNLYKWYGIIIGPKDTPYEGGVFKLNITFPTDYPFKPPKIEFCTKIFHCNVHGKHLCLDILKNQWSPALTIDKVLISISSLMNEPNPSDPLNRDAAEKFLNCREEHNAIAREWTLKYAVDDSTTEEVDLKK</sequence>
<evidence type="ECO:0000313" key="8">
    <source>
        <dbReference type="Proteomes" id="UP000192758"/>
    </source>
</evidence>
<proteinExistence type="predicted"/>
<name>A0A1W0E5U0_9MICR</name>
<evidence type="ECO:0000259" key="6">
    <source>
        <dbReference type="PROSITE" id="PS50127"/>
    </source>
</evidence>
<dbReference type="InterPro" id="IPR016135">
    <property type="entry name" value="UBQ-conjugating_enzyme/RWD"/>
</dbReference>
<dbReference type="OrthoDB" id="7851174at2759"/>
<evidence type="ECO:0000256" key="4">
    <source>
        <dbReference type="ARBA" id="ARBA00022786"/>
    </source>
</evidence>
<dbReference type="PANTHER" id="PTHR24067">
    <property type="entry name" value="UBIQUITIN-CONJUGATING ENZYME E2"/>
    <property type="match status" value="1"/>
</dbReference>
<evidence type="ECO:0000256" key="5">
    <source>
        <dbReference type="ARBA" id="ARBA00022840"/>
    </source>
</evidence>
<evidence type="ECO:0000256" key="1">
    <source>
        <dbReference type="ARBA" id="ARBA00012486"/>
    </source>
</evidence>
<reference evidence="7 8" key="1">
    <citation type="journal article" date="2017" name="Environ. Microbiol.">
        <title>Decay of the glycolytic pathway and adaptation to intranuclear parasitism within Enterocytozoonidae microsporidia.</title>
        <authorList>
            <person name="Wiredu Boakye D."/>
            <person name="Jaroenlak P."/>
            <person name="Prachumwat A."/>
            <person name="Williams T.A."/>
            <person name="Bateman K.S."/>
            <person name="Itsathitphaisarn O."/>
            <person name="Sritunyalucksana K."/>
            <person name="Paszkiewicz K.H."/>
            <person name="Moore K.A."/>
            <person name="Stentiford G.D."/>
            <person name="Williams B.A."/>
        </authorList>
    </citation>
    <scope>NUCLEOTIDE SEQUENCE [LARGE SCALE GENOMIC DNA]</scope>
    <source>
        <strain evidence="7 8">TH1</strain>
    </source>
</reference>
<evidence type="ECO:0000256" key="2">
    <source>
        <dbReference type="ARBA" id="ARBA00022679"/>
    </source>
</evidence>
<keyword evidence="4" id="KW-0833">Ubl conjugation pathway</keyword>
<dbReference type="InterPro" id="IPR000608">
    <property type="entry name" value="UBC"/>
</dbReference>
<dbReference type="InterPro" id="IPR050113">
    <property type="entry name" value="Ub_conjugating_enzyme"/>
</dbReference>
<dbReference type="SMART" id="SM00212">
    <property type="entry name" value="UBCc"/>
    <property type="match status" value="1"/>
</dbReference>
<keyword evidence="3" id="KW-0547">Nucleotide-binding</keyword>
<evidence type="ECO:0000313" key="7">
    <source>
        <dbReference type="EMBL" id="OQS54576.1"/>
    </source>
</evidence>
<comment type="caution">
    <text evidence="7">The sequence shown here is derived from an EMBL/GenBank/DDBJ whole genome shotgun (WGS) entry which is preliminary data.</text>
</comment>
<dbReference type="FunFam" id="3.10.110.10:FF:000060">
    <property type="entry name" value="Ubiquitin conjugating enzyme (UbcB)"/>
    <property type="match status" value="1"/>
</dbReference>
<evidence type="ECO:0000256" key="3">
    <source>
        <dbReference type="ARBA" id="ARBA00022741"/>
    </source>
</evidence>
<protein>
    <recommendedName>
        <fullName evidence="1">E2 ubiquitin-conjugating enzyme</fullName>
        <ecNumber evidence="1">2.3.2.23</ecNumber>
    </recommendedName>
</protein>
<dbReference type="AlphaFoldDB" id="A0A1W0E5U0"/>
<dbReference type="GO" id="GO:0005524">
    <property type="term" value="F:ATP binding"/>
    <property type="evidence" value="ECO:0007669"/>
    <property type="project" value="UniProtKB-KW"/>
</dbReference>
<dbReference type="Proteomes" id="UP000192758">
    <property type="component" value="Unassembled WGS sequence"/>
</dbReference>
<feature type="domain" description="UBC core" evidence="6">
    <location>
        <begin position="7"/>
        <end position="153"/>
    </location>
</feature>
<keyword evidence="5" id="KW-0067">ATP-binding</keyword>
<dbReference type="PROSITE" id="PS50127">
    <property type="entry name" value="UBC_2"/>
    <property type="match status" value="1"/>
</dbReference>
<dbReference type="GO" id="GO:0061631">
    <property type="term" value="F:ubiquitin conjugating enzyme activity"/>
    <property type="evidence" value="ECO:0007669"/>
    <property type="project" value="UniProtKB-EC"/>
</dbReference>
<accession>A0A1W0E5U0</accession>
<dbReference type="VEuPathDB" id="MicrosporidiaDB:EHP00_81"/>
<gene>
    <name evidence="7" type="primary">UBE2D4</name>
    <name evidence="7" type="ORF">EHP00_81</name>
</gene>
<dbReference type="Gene3D" id="3.10.110.10">
    <property type="entry name" value="Ubiquitin Conjugating Enzyme"/>
    <property type="match status" value="1"/>
</dbReference>
<dbReference type="Pfam" id="PF00179">
    <property type="entry name" value="UQ_con"/>
    <property type="match status" value="1"/>
</dbReference>
<keyword evidence="2" id="KW-0808">Transferase</keyword>
<organism evidence="7 8">
    <name type="scientific">Ecytonucleospora hepatopenaei</name>
    <dbReference type="NCBI Taxonomy" id="646526"/>
    <lineage>
        <taxon>Eukaryota</taxon>
        <taxon>Fungi</taxon>
        <taxon>Fungi incertae sedis</taxon>
        <taxon>Microsporidia</taxon>
        <taxon>Enterocytozoonidae</taxon>
        <taxon>Ecytonucleospora</taxon>
    </lineage>
</organism>
<dbReference type="EMBL" id="MNPJ01000019">
    <property type="protein sequence ID" value="OQS54576.1"/>
    <property type="molecule type" value="Genomic_DNA"/>
</dbReference>
<dbReference type="EC" id="2.3.2.23" evidence="1"/>
<dbReference type="SUPFAM" id="SSF54495">
    <property type="entry name" value="UBC-like"/>
    <property type="match status" value="1"/>
</dbReference>